<dbReference type="FunFam" id="1.10.150.20:FF:000015">
    <property type="entry name" value="Transcription termination/antitermination protein NusA"/>
    <property type="match status" value="1"/>
</dbReference>
<dbReference type="GO" id="GO:0003723">
    <property type="term" value="F:RNA binding"/>
    <property type="evidence" value="ECO:0007669"/>
    <property type="project" value="UniProtKB-UniRule"/>
</dbReference>
<dbReference type="GO" id="GO:0006353">
    <property type="term" value="P:DNA-templated transcription termination"/>
    <property type="evidence" value="ECO:0007669"/>
    <property type="project" value="UniProtKB-UniRule"/>
</dbReference>
<dbReference type="Pfam" id="PF13184">
    <property type="entry name" value="KH_NusA_1st"/>
    <property type="match status" value="1"/>
</dbReference>
<dbReference type="STRING" id="1434072.SAMN05216210_3502"/>
<dbReference type="FunFam" id="2.40.50.140:FF:000058">
    <property type="entry name" value="Transcription termination/antitermination protein NusA"/>
    <property type="match status" value="1"/>
</dbReference>
<keyword evidence="1 7" id="KW-0806">Transcription termination</keyword>
<proteinExistence type="inferred from homology"/>
<keyword evidence="2 7" id="KW-0963">Cytoplasm</keyword>
<dbReference type="SUPFAM" id="SSF50249">
    <property type="entry name" value="Nucleic acid-binding proteins"/>
    <property type="match status" value="1"/>
</dbReference>
<dbReference type="EMBL" id="LT629787">
    <property type="protein sequence ID" value="SDU38275.1"/>
    <property type="molecule type" value="Genomic_DNA"/>
</dbReference>
<dbReference type="SUPFAM" id="SSF47794">
    <property type="entry name" value="Rad51 N-terminal domain-like"/>
    <property type="match status" value="2"/>
</dbReference>
<dbReference type="GO" id="GO:0005829">
    <property type="term" value="C:cytosol"/>
    <property type="evidence" value="ECO:0007669"/>
    <property type="project" value="TreeGrafter"/>
</dbReference>
<dbReference type="HAMAP" id="MF_00945_B">
    <property type="entry name" value="NusA_B"/>
    <property type="match status" value="1"/>
</dbReference>
<dbReference type="NCBIfam" id="TIGR01953">
    <property type="entry name" value="NusA"/>
    <property type="match status" value="1"/>
</dbReference>
<dbReference type="NCBIfam" id="TIGR01954">
    <property type="entry name" value="nusA_Cterm_rpt"/>
    <property type="match status" value="2"/>
</dbReference>
<dbReference type="GO" id="GO:0003700">
    <property type="term" value="F:DNA-binding transcription factor activity"/>
    <property type="evidence" value="ECO:0007669"/>
    <property type="project" value="InterPro"/>
</dbReference>
<dbReference type="CDD" id="cd22529">
    <property type="entry name" value="KH-II_NusA_rpt2"/>
    <property type="match status" value="1"/>
</dbReference>
<evidence type="ECO:0000256" key="1">
    <source>
        <dbReference type="ARBA" id="ARBA00022472"/>
    </source>
</evidence>
<evidence type="ECO:0000256" key="2">
    <source>
        <dbReference type="ARBA" id="ARBA00022490"/>
    </source>
</evidence>
<dbReference type="Proteomes" id="UP000243924">
    <property type="component" value="Chromosome I"/>
</dbReference>
<dbReference type="InterPro" id="IPR012340">
    <property type="entry name" value="NA-bd_OB-fold"/>
</dbReference>
<dbReference type="InterPro" id="IPR003029">
    <property type="entry name" value="S1_domain"/>
</dbReference>
<dbReference type="RefSeq" id="WP_092389400.1">
    <property type="nucleotide sequence ID" value="NZ_LT629787.1"/>
</dbReference>
<evidence type="ECO:0000256" key="5">
    <source>
        <dbReference type="ARBA" id="ARBA00023015"/>
    </source>
</evidence>
<keyword evidence="10" id="KW-1185">Reference proteome</keyword>
<keyword evidence="4 7" id="KW-0694">RNA-binding</keyword>
<keyword evidence="6 7" id="KW-0804">Transcription</keyword>
<dbReference type="InterPro" id="IPR010213">
    <property type="entry name" value="TF_NusA"/>
</dbReference>
<dbReference type="InterPro" id="IPR015946">
    <property type="entry name" value="KH_dom-like_a/b"/>
</dbReference>
<dbReference type="InterPro" id="IPR013735">
    <property type="entry name" value="TF_NusA_N"/>
</dbReference>
<dbReference type="InterPro" id="IPR010995">
    <property type="entry name" value="DNA_repair_Rad51/TF_NusA_a-hlx"/>
</dbReference>
<comment type="subcellular location">
    <subcellularLocation>
        <location evidence="7">Cytoplasm</location>
    </subcellularLocation>
</comment>
<dbReference type="PANTHER" id="PTHR22648">
    <property type="entry name" value="TRANSCRIPTION TERMINATION FACTOR NUSA"/>
    <property type="match status" value="1"/>
</dbReference>
<dbReference type="Gene3D" id="1.10.150.20">
    <property type="entry name" value="5' to 3' exonuclease, C-terminal subdomain"/>
    <property type="match status" value="2"/>
</dbReference>
<dbReference type="CDD" id="cd02134">
    <property type="entry name" value="KH-II_NusA_rpt1"/>
    <property type="match status" value="1"/>
</dbReference>
<dbReference type="SUPFAM" id="SSF54814">
    <property type="entry name" value="Prokaryotic type KH domain (KH-domain type II)"/>
    <property type="match status" value="2"/>
</dbReference>
<dbReference type="InterPro" id="IPR025249">
    <property type="entry name" value="TF_NusA_KH_1st"/>
</dbReference>
<reference evidence="10" key="1">
    <citation type="submission" date="2016-10" db="EMBL/GenBank/DDBJ databases">
        <authorList>
            <person name="Varghese N."/>
            <person name="Submissions S."/>
        </authorList>
    </citation>
    <scope>NUCLEOTIDE SEQUENCE [LARGE SCALE GENOMIC DNA]</scope>
    <source>
        <strain evidence="10">CECT 8338</strain>
    </source>
</reference>
<dbReference type="SMART" id="SM00316">
    <property type="entry name" value="S1"/>
    <property type="match status" value="1"/>
</dbReference>
<dbReference type="InterPro" id="IPR036555">
    <property type="entry name" value="NusA_N_sf"/>
</dbReference>
<dbReference type="Pfam" id="PF14520">
    <property type="entry name" value="HHH_5"/>
    <property type="match status" value="1"/>
</dbReference>
<dbReference type="CDD" id="cd04455">
    <property type="entry name" value="S1_NusA"/>
    <property type="match status" value="1"/>
</dbReference>
<dbReference type="InterPro" id="IPR030842">
    <property type="entry name" value="TF_NusA_bacterial"/>
</dbReference>
<dbReference type="Pfam" id="PF26594">
    <property type="entry name" value="KH_NusA_2nd"/>
    <property type="match status" value="1"/>
</dbReference>
<evidence type="ECO:0000256" key="4">
    <source>
        <dbReference type="ARBA" id="ARBA00022884"/>
    </source>
</evidence>
<comment type="subunit">
    <text evidence="7">Monomer. Binds directly to the core enzyme of the DNA-dependent RNA polymerase and to nascent RNA.</text>
</comment>
<dbReference type="GO" id="GO:0031564">
    <property type="term" value="P:transcription antitermination"/>
    <property type="evidence" value="ECO:0007669"/>
    <property type="project" value="UniProtKB-UniRule"/>
</dbReference>
<evidence type="ECO:0000256" key="3">
    <source>
        <dbReference type="ARBA" id="ARBA00022814"/>
    </source>
</evidence>
<evidence type="ECO:0000256" key="7">
    <source>
        <dbReference type="HAMAP-Rule" id="MF_00945"/>
    </source>
</evidence>
<comment type="similarity">
    <text evidence="7">Belongs to the NusA family.</text>
</comment>
<dbReference type="Pfam" id="PF08529">
    <property type="entry name" value="NusA_N"/>
    <property type="match status" value="1"/>
</dbReference>
<protein>
    <recommendedName>
        <fullName evidence="7">Transcription termination/antitermination protein NusA</fullName>
    </recommendedName>
</protein>
<dbReference type="SUPFAM" id="SSF69705">
    <property type="entry name" value="Transcription factor NusA, N-terminal domain"/>
    <property type="match status" value="1"/>
</dbReference>
<evidence type="ECO:0000259" key="8">
    <source>
        <dbReference type="PROSITE" id="PS50126"/>
    </source>
</evidence>
<accession>A0A1H2I2U3</accession>
<keyword evidence="3 7" id="KW-0889">Transcription antitermination</keyword>
<dbReference type="Pfam" id="PF00575">
    <property type="entry name" value="S1"/>
    <property type="match status" value="1"/>
</dbReference>
<dbReference type="InterPro" id="IPR058582">
    <property type="entry name" value="KH_NusA_2nd"/>
</dbReference>
<evidence type="ECO:0000313" key="9">
    <source>
        <dbReference type="EMBL" id="SDU38275.1"/>
    </source>
</evidence>
<dbReference type="GO" id="GO:0000166">
    <property type="term" value="F:nucleotide binding"/>
    <property type="evidence" value="ECO:0007669"/>
    <property type="project" value="InterPro"/>
</dbReference>
<dbReference type="InterPro" id="IPR009019">
    <property type="entry name" value="KH_sf_prok-type"/>
</dbReference>
<feature type="domain" description="S1 motif" evidence="8">
    <location>
        <begin position="137"/>
        <end position="202"/>
    </location>
</feature>
<dbReference type="Gene3D" id="3.30.300.20">
    <property type="match status" value="2"/>
</dbReference>
<dbReference type="Gene3D" id="3.30.1480.10">
    <property type="entry name" value="NusA, N-terminal domain"/>
    <property type="match status" value="1"/>
</dbReference>
<evidence type="ECO:0000313" key="10">
    <source>
        <dbReference type="Proteomes" id="UP000243924"/>
    </source>
</evidence>
<dbReference type="PROSITE" id="PS50126">
    <property type="entry name" value="S1"/>
    <property type="match status" value="1"/>
</dbReference>
<organism evidence="9 10">
    <name type="scientific">Halopseudomonas salegens</name>
    <dbReference type="NCBI Taxonomy" id="1434072"/>
    <lineage>
        <taxon>Bacteria</taxon>
        <taxon>Pseudomonadati</taxon>
        <taxon>Pseudomonadota</taxon>
        <taxon>Gammaproteobacteria</taxon>
        <taxon>Pseudomonadales</taxon>
        <taxon>Pseudomonadaceae</taxon>
        <taxon>Halopseudomonas</taxon>
    </lineage>
</organism>
<gene>
    <name evidence="7" type="primary">nusA</name>
    <name evidence="9" type="ORF">SAMN05216210_3502</name>
</gene>
<dbReference type="FunFam" id="3.30.300.20:FF:000002">
    <property type="entry name" value="Transcription termination/antitermination protein NusA"/>
    <property type="match status" value="1"/>
</dbReference>
<dbReference type="OrthoDB" id="9807233at2"/>
<dbReference type="PROSITE" id="PS50084">
    <property type="entry name" value="KH_TYPE_1"/>
    <property type="match status" value="1"/>
</dbReference>
<sequence length="493" mass="54592">MSKEVLLVVESVSNEKGVPPGVIFEALELALATATKKRYEDEVDVRVEINRQTGLYDSYRRWTVVADEDFEEPEMQLTLDQAQERDPSLEIGAVIEEKIDSIEFGRIAAQIAKQVIVQKVREAERAQVVDAYRERVGEILSGTVKKVTRDSIIVDLGNNAEAVLPREEMIPRETFRSGVRIRALLKDIRTENRGPQLVLSRACPEMIMELFRIEVPEISEGLIELMGAARDPGSRAKIAVRSKDKRIDPQGACIGMRGSRVQAVTGELGGERVDIVLWDDNLAQFVINAMAPAEVAAIIVDEDTHAIDIAVGEDNLAQAIGRSGQNVRLASQLTGWTLNVMTEDDIRAKQEAETGDILQLFMDELDVEDDLASVLVEEGFTSLEEVAYVPMEEMLEIDGFDEDIVTELRARAKDRLLTKAIANEEKLEEAQPADDLLGMDGMERALAFQLAANGIVTMEDLAEQSVDDLLDIDGMNEERAGALIMAARAPWFA</sequence>
<dbReference type="FunFam" id="1.10.150.20:FF:000018">
    <property type="entry name" value="Transcription termination/antitermination protein NusA"/>
    <property type="match status" value="1"/>
</dbReference>
<dbReference type="FunFam" id="3.30.300.20:FF:000005">
    <property type="entry name" value="Transcription termination/antitermination protein NusA"/>
    <property type="match status" value="1"/>
</dbReference>
<name>A0A1H2I2U3_9GAMM</name>
<dbReference type="InterPro" id="IPR010214">
    <property type="entry name" value="Tscrpt_termin_fac_NusA_C_rpt"/>
</dbReference>
<evidence type="ECO:0000256" key="6">
    <source>
        <dbReference type="ARBA" id="ARBA00023163"/>
    </source>
</evidence>
<dbReference type="AlphaFoldDB" id="A0A1H2I2U3"/>
<keyword evidence="5 7" id="KW-0805">Transcription regulation</keyword>
<comment type="function">
    <text evidence="7">Participates in both transcription termination and antitermination.</text>
</comment>
<dbReference type="PANTHER" id="PTHR22648:SF0">
    <property type="entry name" value="TRANSCRIPTION TERMINATION_ANTITERMINATION PROTEIN NUSA"/>
    <property type="match status" value="1"/>
</dbReference>
<dbReference type="Gene3D" id="2.40.50.140">
    <property type="entry name" value="Nucleic acid-binding proteins"/>
    <property type="match status" value="1"/>
</dbReference>